<sequence>MNVIKTTIKYLIWLLLSISAGMGCMRIELEKPPAALTGFWAIFNGLHEFIIIRIGGLIGLISFILFVLIDLFYIKIKVETKLNQNILRIITILFLNIIVTLIHYVLEFVLDWI</sequence>
<feature type="transmembrane region" description="Helical" evidence="1">
    <location>
        <begin position="86"/>
        <end position="106"/>
    </location>
</feature>
<keyword evidence="3" id="KW-1185">Reference proteome</keyword>
<keyword evidence="1" id="KW-1133">Transmembrane helix</keyword>
<evidence type="ECO:0000313" key="2">
    <source>
        <dbReference type="EMBL" id="MDI3321427.1"/>
    </source>
</evidence>
<keyword evidence="1" id="KW-0812">Transmembrane</keyword>
<dbReference type="EMBL" id="JASBRG010000007">
    <property type="protein sequence ID" value="MDI3321427.1"/>
    <property type="molecule type" value="Genomic_DNA"/>
</dbReference>
<dbReference type="RefSeq" id="WP_282335538.1">
    <property type="nucleotide sequence ID" value="NZ_JASBRG010000007.1"/>
</dbReference>
<feature type="transmembrane region" description="Helical" evidence="1">
    <location>
        <begin position="50"/>
        <end position="74"/>
    </location>
</feature>
<organism evidence="2 3">
    <name type="scientific">Pinibacter soli</name>
    <dbReference type="NCBI Taxonomy" id="3044211"/>
    <lineage>
        <taxon>Bacteria</taxon>
        <taxon>Pseudomonadati</taxon>
        <taxon>Bacteroidota</taxon>
        <taxon>Chitinophagia</taxon>
        <taxon>Chitinophagales</taxon>
        <taxon>Chitinophagaceae</taxon>
        <taxon>Pinibacter</taxon>
    </lineage>
</organism>
<dbReference type="Proteomes" id="UP001226434">
    <property type="component" value="Unassembled WGS sequence"/>
</dbReference>
<evidence type="ECO:0000313" key="3">
    <source>
        <dbReference type="Proteomes" id="UP001226434"/>
    </source>
</evidence>
<dbReference type="PROSITE" id="PS51257">
    <property type="entry name" value="PROKAR_LIPOPROTEIN"/>
    <property type="match status" value="1"/>
</dbReference>
<reference evidence="2 3" key="1">
    <citation type="submission" date="2023-05" db="EMBL/GenBank/DDBJ databases">
        <title>Genome sequence of Pinibacter sp. MAH-24.</title>
        <authorList>
            <person name="Huq M.A."/>
        </authorList>
    </citation>
    <scope>NUCLEOTIDE SEQUENCE [LARGE SCALE GENOMIC DNA]</scope>
    <source>
        <strain evidence="2 3">MAH-24</strain>
    </source>
</reference>
<keyword evidence="1" id="KW-0472">Membrane</keyword>
<protein>
    <recommendedName>
        <fullName evidence="4">Lipoprotein</fullName>
    </recommendedName>
</protein>
<proteinExistence type="predicted"/>
<evidence type="ECO:0008006" key="4">
    <source>
        <dbReference type="Google" id="ProtNLM"/>
    </source>
</evidence>
<name>A0ABT6RFT3_9BACT</name>
<accession>A0ABT6RFT3</accession>
<evidence type="ECO:0000256" key="1">
    <source>
        <dbReference type="SAM" id="Phobius"/>
    </source>
</evidence>
<gene>
    <name evidence="2" type="ORF">QJ048_16650</name>
</gene>
<comment type="caution">
    <text evidence="2">The sequence shown here is derived from an EMBL/GenBank/DDBJ whole genome shotgun (WGS) entry which is preliminary data.</text>
</comment>